<dbReference type="EMBL" id="JAYMYR010000007">
    <property type="protein sequence ID" value="KAK7354413.1"/>
    <property type="molecule type" value="Genomic_DNA"/>
</dbReference>
<dbReference type="PANTHER" id="PTHR35121">
    <property type="entry name" value="HOMEODOMAIN PROTEIN 8, PUTATIVE-RELATED"/>
    <property type="match status" value="1"/>
</dbReference>
<evidence type="ECO:0000256" key="1">
    <source>
        <dbReference type="SAM" id="MobiDB-lite"/>
    </source>
</evidence>
<dbReference type="PANTHER" id="PTHR35121:SF2">
    <property type="entry name" value="SWIM-TYPE DOMAIN-CONTAINING PROTEIN"/>
    <property type="match status" value="1"/>
</dbReference>
<reference evidence="2 3" key="1">
    <citation type="submission" date="2024-01" db="EMBL/GenBank/DDBJ databases">
        <title>The genomes of 5 underutilized Papilionoideae crops provide insights into root nodulation and disease resistanc.</title>
        <authorList>
            <person name="Jiang F."/>
        </authorList>
    </citation>
    <scope>NUCLEOTIDE SEQUENCE [LARGE SCALE GENOMIC DNA]</scope>
    <source>
        <strain evidence="2">JINMINGXINNONG_FW02</strain>
        <tissue evidence="2">Leaves</tissue>
    </source>
</reference>
<sequence length="131" mass="14246">MCRLVGGCHALSHRSNSWHSGTMASGAAAADGLFRPIFEGCITAYDNDVERRPYHRNCSCALHNKSGRGKACSHKMPRCNSVSYPIRRAWSEGNLALAATAYSSPSSSPAASRPQQDEEGHSHKLEVLFEI</sequence>
<evidence type="ECO:0000313" key="3">
    <source>
        <dbReference type="Proteomes" id="UP001374584"/>
    </source>
</evidence>
<feature type="region of interest" description="Disordered" evidence="1">
    <location>
        <begin position="101"/>
        <end position="124"/>
    </location>
</feature>
<feature type="compositionally biased region" description="Low complexity" evidence="1">
    <location>
        <begin position="101"/>
        <end position="112"/>
    </location>
</feature>
<comment type="caution">
    <text evidence="2">The sequence shown here is derived from an EMBL/GenBank/DDBJ whole genome shotgun (WGS) entry which is preliminary data.</text>
</comment>
<gene>
    <name evidence="2" type="ORF">VNO80_19874</name>
</gene>
<evidence type="ECO:0000313" key="2">
    <source>
        <dbReference type="EMBL" id="KAK7354413.1"/>
    </source>
</evidence>
<dbReference type="Proteomes" id="UP001374584">
    <property type="component" value="Unassembled WGS sequence"/>
</dbReference>
<accession>A0AAN9MN51</accession>
<organism evidence="2 3">
    <name type="scientific">Phaseolus coccineus</name>
    <name type="common">Scarlet runner bean</name>
    <name type="synonym">Phaseolus multiflorus</name>
    <dbReference type="NCBI Taxonomy" id="3886"/>
    <lineage>
        <taxon>Eukaryota</taxon>
        <taxon>Viridiplantae</taxon>
        <taxon>Streptophyta</taxon>
        <taxon>Embryophyta</taxon>
        <taxon>Tracheophyta</taxon>
        <taxon>Spermatophyta</taxon>
        <taxon>Magnoliopsida</taxon>
        <taxon>eudicotyledons</taxon>
        <taxon>Gunneridae</taxon>
        <taxon>Pentapetalae</taxon>
        <taxon>rosids</taxon>
        <taxon>fabids</taxon>
        <taxon>Fabales</taxon>
        <taxon>Fabaceae</taxon>
        <taxon>Papilionoideae</taxon>
        <taxon>50 kb inversion clade</taxon>
        <taxon>NPAAA clade</taxon>
        <taxon>indigoferoid/millettioid clade</taxon>
        <taxon>Phaseoleae</taxon>
        <taxon>Phaseolus</taxon>
    </lineage>
</organism>
<feature type="compositionally biased region" description="Basic and acidic residues" evidence="1">
    <location>
        <begin position="115"/>
        <end position="124"/>
    </location>
</feature>
<keyword evidence="3" id="KW-1185">Reference proteome</keyword>
<proteinExistence type="predicted"/>
<protein>
    <submittedName>
        <fullName evidence="2">Uncharacterized protein</fullName>
    </submittedName>
</protein>
<dbReference type="AlphaFoldDB" id="A0AAN9MN51"/>
<name>A0AAN9MN51_PHACN</name>